<dbReference type="Proteomes" id="UP001054837">
    <property type="component" value="Unassembled WGS sequence"/>
</dbReference>
<gene>
    <name evidence="1" type="ORF">CDAR_101041</name>
</gene>
<name>A0AAV4N945_9ARAC</name>
<keyword evidence="2" id="KW-1185">Reference proteome</keyword>
<accession>A0AAV4N945</accession>
<evidence type="ECO:0000313" key="1">
    <source>
        <dbReference type="EMBL" id="GIX80978.1"/>
    </source>
</evidence>
<dbReference type="AlphaFoldDB" id="A0AAV4N945"/>
<organism evidence="1 2">
    <name type="scientific">Caerostris darwini</name>
    <dbReference type="NCBI Taxonomy" id="1538125"/>
    <lineage>
        <taxon>Eukaryota</taxon>
        <taxon>Metazoa</taxon>
        <taxon>Ecdysozoa</taxon>
        <taxon>Arthropoda</taxon>
        <taxon>Chelicerata</taxon>
        <taxon>Arachnida</taxon>
        <taxon>Araneae</taxon>
        <taxon>Araneomorphae</taxon>
        <taxon>Entelegynae</taxon>
        <taxon>Araneoidea</taxon>
        <taxon>Araneidae</taxon>
        <taxon>Caerostris</taxon>
    </lineage>
</organism>
<protein>
    <submittedName>
        <fullName evidence="1">Uncharacterized protein</fullName>
    </submittedName>
</protein>
<sequence length="104" mass="11763">MQLEETEIPFSSNTGYDGPSICYRKKTSKDSLSIFPRKELEIALLLFLSDTSSLTTSGNCCPVFNGLSTSGTRAWPTVGRILFLFFCVCRVKPRQWNFHENPHP</sequence>
<evidence type="ECO:0000313" key="2">
    <source>
        <dbReference type="Proteomes" id="UP001054837"/>
    </source>
</evidence>
<comment type="caution">
    <text evidence="1">The sequence shown here is derived from an EMBL/GenBank/DDBJ whole genome shotgun (WGS) entry which is preliminary data.</text>
</comment>
<reference evidence="1 2" key="1">
    <citation type="submission" date="2021-06" db="EMBL/GenBank/DDBJ databases">
        <title>Caerostris darwini draft genome.</title>
        <authorList>
            <person name="Kono N."/>
            <person name="Arakawa K."/>
        </authorList>
    </citation>
    <scope>NUCLEOTIDE SEQUENCE [LARGE SCALE GENOMIC DNA]</scope>
</reference>
<dbReference type="EMBL" id="BPLQ01001345">
    <property type="protein sequence ID" value="GIX80978.1"/>
    <property type="molecule type" value="Genomic_DNA"/>
</dbReference>
<proteinExistence type="predicted"/>